<accession>A0ACC1AKE7</accession>
<comment type="caution">
    <text evidence="1">The sequence shown here is derived from an EMBL/GenBank/DDBJ whole genome shotgun (WGS) entry which is preliminary data.</text>
</comment>
<evidence type="ECO:0000313" key="1">
    <source>
        <dbReference type="EMBL" id="KAJ0087160.1"/>
    </source>
</evidence>
<organism evidence="1 2">
    <name type="scientific">Pistacia atlantica</name>
    <dbReference type="NCBI Taxonomy" id="434234"/>
    <lineage>
        <taxon>Eukaryota</taxon>
        <taxon>Viridiplantae</taxon>
        <taxon>Streptophyta</taxon>
        <taxon>Embryophyta</taxon>
        <taxon>Tracheophyta</taxon>
        <taxon>Spermatophyta</taxon>
        <taxon>Magnoliopsida</taxon>
        <taxon>eudicotyledons</taxon>
        <taxon>Gunneridae</taxon>
        <taxon>Pentapetalae</taxon>
        <taxon>rosids</taxon>
        <taxon>malvids</taxon>
        <taxon>Sapindales</taxon>
        <taxon>Anacardiaceae</taxon>
        <taxon>Pistacia</taxon>
    </lineage>
</organism>
<dbReference type="Proteomes" id="UP001164250">
    <property type="component" value="Chromosome 10"/>
</dbReference>
<sequence length="185" mass="21495">MANSPSSNKFDIHTSLTSTSTLPNKNFEIKIYIRLALELHYPSYRWILQHHDSTLTFLFTHKRLIATEIERNPSHRGISTIVTILNVSTIFIIPDILEESMQDVPRPIPATEEAIQKLEKVTFQDCLESTSECTVCCEEFHQNDHVNQIVRMPCAHVYHQQCIQKWLKLSHLCPLCRYKMPCSEN</sequence>
<reference evidence="2" key="1">
    <citation type="journal article" date="2023" name="G3 (Bethesda)">
        <title>Genome assembly and association tests identify interacting loci associated with vigor, precocity, and sex in interspecific pistachio rootstocks.</title>
        <authorList>
            <person name="Palmer W."/>
            <person name="Jacygrad E."/>
            <person name="Sagayaradj S."/>
            <person name="Cavanaugh K."/>
            <person name="Han R."/>
            <person name="Bertier L."/>
            <person name="Beede B."/>
            <person name="Kafkas S."/>
            <person name="Golino D."/>
            <person name="Preece J."/>
            <person name="Michelmore R."/>
        </authorList>
    </citation>
    <scope>NUCLEOTIDE SEQUENCE [LARGE SCALE GENOMIC DNA]</scope>
</reference>
<proteinExistence type="predicted"/>
<dbReference type="EMBL" id="CM047906">
    <property type="protein sequence ID" value="KAJ0087160.1"/>
    <property type="molecule type" value="Genomic_DNA"/>
</dbReference>
<protein>
    <submittedName>
        <fullName evidence="1">Uncharacterized protein</fullName>
    </submittedName>
</protein>
<name>A0ACC1AKE7_9ROSI</name>
<keyword evidence="2" id="KW-1185">Reference proteome</keyword>
<evidence type="ECO:0000313" key="2">
    <source>
        <dbReference type="Proteomes" id="UP001164250"/>
    </source>
</evidence>
<gene>
    <name evidence="1" type="ORF">Patl1_07904</name>
</gene>